<reference evidence="1 2" key="1">
    <citation type="submission" date="2016-10" db="EMBL/GenBank/DDBJ databases">
        <authorList>
            <person name="de Groot N.N."/>
        </authorList>
    </citation>
    <scope>NUCLEOTIDE SEQUENCE [LARGE SCALE GENOMIC DNA]</scope>
    <source>
        <strain evidence="1 2">DSM 21771</strain>
    </source>
</reference>
<name>A0A1G8J5F4_9BACI</name>
<evidence type="ECO:0000313" key="2">
    <source>
        <dbReference type="Proteomes" id="UP000198853"/>
    </source>
</evidence>
<proteinExistence type="predicted"/>
<evidence type="ECO:0000313" key="1">
    <source>
        <dbReference type="EMBL" id="SDI26479.1"/>
    </source>
</evidence>
<keyword evidence="2" id="KW-1185">Reference proteome</keyword>
<dbReference type="Proteomes" id="UP000198853">
    <property type="component" value="Unassembled WGS sequence"/>
</dbReference>
<dbReference type="InterPro" id="IPR011335">
    <property type="entry name" value="Restrct_endonuc-II-like"/>
</dbReference>
<dbReference type="AlphaFoldDB" id="A0A1G8J5F4"/>
<organism evidence="1 2">
    <name type="scientific">Natribacillus halophilus</name>
    <dbReference type="NCBI Taxonomy" id="549003"/>
    <lineage>
        <taxon>Bacteria</taxon>
        <taxon>Bacillati</taxon>
        <taxon>Bacillota</taxon>
        <taxon>Bacilli</taxon>
        <taxon>Bacillales</taxon>
        <taxon>Bacillaceae</taxon>
        <taxon>Natribacillus</taxon>
    </lineage>
</organism>
<protein>
    <recommendedName>
        <fullName evidence="3">Restriction endonuclease</fullName>
    </recommendedName>
</protein>
<evidence type="ECO:0008006" key="3">
    <source>
        <dbReference type="Google" id="ProtNLM"/>
    </source>
</evidence>
<accession>A0A1G8J5F4</accession>
<dbReference type="Gene3D" id="3.90.1570.10">
    <property type="entry name" value="tt1808, chain A"/>
    <property type="match status" value="1"/>
</dbReference>
<dbReference type="SUPFAM" id="SSF52980">
    <property type="entry name" value="Restriction endonuclease-like"/>
    <property type="match status" value="1"/>
</dbReference>
<dbReference type="EMBL" id="FNEN01000001">
    <property type="protein sequence ID" value="SDI26479.1"/>
    <property type="molecule type" value="Genomic_DNA"/>
</dbReference>
<sequence length="91" mass="10511">MRLPEEKNLSVEAFYKMREDTDHILEYADGIVFISPSPSPSTRHQQVSARLKAKLFNFLTVKNAKCSVHLMIFICIEAISMIQKSSYRTYP</sequence>
<dbReference type="InterPro" id="IPR012296">
    <property type="entry name" value="Nuclease_put_TT1808"/>
</dbReference>
<gene>
    <name evidence="1" type="ORF">SAMN04488123_10135</name>
</gene>